<keyword evidence="7" id="KW-1185">Reference proteome</keyword>
<evidence type="ECO:0000313" key="6">
    <source>
        <dbReference type="EMBL" id="ROQ01592.1"/>
    </source>
</evidence>
<accession>A0A3N1M6Z4</accession>
<dbReference type="PRINTS" id="PR00313">
    <property type="entry name" value="CABNDNGRPT"/>
</dbReference>
<evidence type="ECO:0000313" key="7">
    <source>
        <dbReference type="Proteomes" id="UP000278222"/>
    </source>
</evidence>
<dbReference type="InterPro" id="IPR006026">
    <property type="entry name" value="Peptidase_Metallo"/>
</dbReference>
<protein>
    <submittedName>
        <fullName evidence="6">Hemolysin type calcium-binding protein</fullName>
    </submittedName>
</protein>
<dbReference type="Gene3D" id="2.150.10.10">
    <property type="entry name" value="Serralysin-like metalloprotease, C-terminal"/>
    <property type="match status" value="2"/>
</dbReference>
<reference evidence="6 7" key="1">
    <citation type="submission" date="2018-11" db="EMBL/GenBank/DDBJ databases">
        <title>Genomic Encyclopedia of Type Strains, Phase IV (KMG-IV): sequencing the most valuable type-strain genomes for metagenomic binning, comparative biology and taxonomic classification.</title>
        <authorList>
            <person name="Goeker M."/>
        </authorList>
    </citation>
    <scope>NUCLEOTIDE SEQUENCE [LARGE SCALE GENOMIC DNA]</scope>
    <source>
        <strain evidence="6 7">DSM 5900</strain>
    </source>
</reference>
<dbReference type="Proteomes" id="UP000278222">
    <property type="component" value="Unassembled WGS sequence"/>
</dbReference>
<comment type="subcellular location">
    <subcellularLocation>
        <location evidence="1">Secreted</location>
    </subcellularLocation>
</comment>
<evidence type="ECO:0000259" key="5">
    <source>
        <dbReference type="SMART" id="SM00235"/>
    </source>
</evidence>
<dbReference type="PANTHER" id="PTHR38340:SF1">
    <property type="entry name" value="S-LAYER PROTEIN"/>
    <property type="match status" value="1"/>
</dbReference>
<dbReference type="SMART" id="SM00235">
    <property type="entry name" value="ZnMc"/>
    <property type="match status" value="1"/>
</dbReference>
<dbReference type="Gene3D" id="3.40.390.10">
    <property type="entry name" value="Collagenase (Catalytic Domain)"/>
    <property type="match status" value="1"/>
</dbReference>
<keyword evidence="3" id="KW-0964">Secreted</keyword>
<proteinExistence type="inferred from homology"/>
<evidence type="ECO:0000256" key="1">
    <source>
        <dbReference type="ARBA" id="ARBA00004613"/>
    </source>
</evidence>
<dbReference type="OrthoDB" id="7239706at2"/>
<dbReference type="InterPro" id="IPR011049">
    <property type="entry name" value="Serralysin-like_metalloprot_C"/>
</dbReference>
<evidence type="ECO:0000256" key="3">
    <source>
        <dbReference type="ARBA" id="ARBA00022525"/>
    </source>
</evidence>
<dbReference type="GO" id="GO:0005576">
    <property type="term" value="C:extracellular region"/>
    <property type="evidence" value="ECO:0007669"/>
    <property type="project" value="UniProtKB-SubCell"/>
</dbReference>
<dbReference type="PANTHER" id="PTHR38340">
    <property type="entry name" value="S-LAYER PROTEIN"/>
    <property type="match status" value="1"/>
</dbReference>
<dbReference type="GO" id="GO:0008237">
    <property type="term" value="F:metallopeptidase activity"/>
    <property type="evidence" value="ECO:0007669"/>
    <property type="project" value="InterPro"/>
</dbReference>
<dbReference type="Pfam" id="PF00353">
    <property type="entry name" value="HemolysinCabind"/>
    <property type="match status" value="4"/>
</dbReference>
<feature type="compositionally biased region" description="Acidic residues" evidence="4">
    <location>
        <begin position="336"/>
        <end position="345"/>
    </location>
</feature>
<dbReference type="InterPro" id="IPR001343">
    <property type="entry name" value="Hemolysn_Ca-bd"/>
</dbReference>
<dbReference type="RefSeq" id="WP_123688334.1">
    <property type="nucleotide sequence ID" value="NZ_AP019700.1"/>
</dbReference>
<dbReference type="GO" id="GO:0006508">
    <property type="term" value="P:proteolysis"/>
    <property type="evidence" value="ECO:0007669"/>
    <property type="project" value="InterPro"/>
</dbReference>
<dbReference type="SUPFAM" id="SSF51120">
    <property type="entry name" value="beta-Roll"/>
    <property type="match status" value="1"/>
</dbReference>
<dbReference type="InterPro" id="IPR034033">
    <property type="entry name" value="Serralysin-like"/>
</dbReference>
<organism evidence="6 7">
    <name type="scientific">Stella humosa</name>
    <dbReference type="NCBI Taxonomy" id="94"/>
    <lineage>
        <taxon>Bacteria</taxon>
        <taxon>Pseudomonadati</taxon>
        <taxon>Pseudomonadota</taxon>
        <taxon>Alphaproteobacteria</taxon>
        <taxon>Rhodospirillales</taxon>
        <taxon>Stellaceae</taxon>
        <taxon>Stella</taxon>
    </lineage>
</organism>
<dbReference type="GO" id="GO:0005509">
    <property type="term" value="F:calcium ion binding"/>
    <property type="evidence" value="ECO:0007669"/>
    <property type="project" value="InterPro"/>
</dbReference>
<dbReference type="CDD" id="cd04277">
    <property type="entry name" value="ZnMc_serralysin_like"/>
    <property type="match status" value="1"/>
</dbReference>
<name>A0A3N1M6Z4_9PROT</name>
<gene>
    <name evidence="6" type="ORF">EDC65_0773</name>
</gene>
<dbReference type="AlphaFoldDB" id="A0A3N1M6Z4"/>
<feature type="compositionally biased region" description="Acidic residues" evidence="4">
    <location>
        <begin position="299"/>
        <end position="312"/>
    </location>
</feature>
<comment type="caution">
    <text evidence="6">The sequence shown here is derived from an EMBL/GenBank/DDBJ whole genome shotgun (WGS) entry which is preliminary data.</text>
</comment>
<feature type="domain" description="Peptidase metallopeptidase" evidence="5">
    <location>
        <begin position="34"/>
        <end position="198"/>
    </location>
</feature>
<dbReference type="EMBL" id="RJKX01000011">
    <property type="protein sequence ID" value="ROQ01592.1"/>
    <property type="molecule type" value="Genomic_DNA"/>
</dbReference>
<comment type="similarity">
    <text evidence="2">Belongs to the peptidase M10B family.</text>
</comment>
<evidence type="ECO:0000256" key="2">
    <source>
        <dbReference type="ARBA" id="ARBA00009490"/>
    </source>
</evidence>
<evidence type="ECO:0000256" key="4">
    <source>
        <dbReference type="SAM" id="MobiDB-lite"/>
    </source>
</evidence>
<dbReference type="InterPro" id="IPR024079">
    <property type="entry name" value="MetalloPept_cat_dom_sf"/>
</dbReference>
<dbReference type="SUPFAM" id="SSF55486">
    <property type="entry name" value="Metalloproteases ('zincins'), catalytic domain"/>
    <property type="match status" value="1"/>
</dbReference>
<feature type="region of interest" description="Disordered" evidence="4">
    <location>
        <begin position="296"/>
        <end position="347"/>
    </location>
</feature>
<dbReference type="InterPro" id="IPR050557">
    <property type="entry name" value="RTX_toxin/Mannuronan_C5-epim"/>
</dbReference>
<sequence length="483" mass="50474">MDTTSGDSIVGTLIRRPTLRLWNVASGEIVGTPMTVTYSFMTRRPDYAIGSFGEFPDSLKEATRDILNHYEAVSNLHFVEVDDSGAGGLIRLGLGDDLTPGSLGRANYPRLSYVSANDVWPELESGGDVWLDARQQIVYWPISPGGPVYGTLLHEIGHAVGLAHPGNYNNGTRSPPPPPYLPPELDNWDNTVMSYYPSADATGWPVVLGPFDVRALQYAYGLSEPGTIGNMTYGSDSPDTIVGTENTDWVHGQGGDDALLLGAGDDGARGVGGDDLILGEAGADTLRGNEGADLILGGDDNDSINGDEDGDDVNGNRGQDTVLGGSGADFVRGGQDDDLVDGGEGDDWHVNGNIGNDSVYGGIGNDGVFGGPGQDSLYGEDGNDTLSGDLENDMLFGGPGADMFVIHSNGGWDVIHDFNRSQGDKIVIQADINGTGVFTSQQALALATTGGGGAALLDVGNGHKLEILGVTPAQLLADDFLIM</sequence>
<dbReference type="GO" id="GO:0008270">
    <property type="term" value="F:zinc ion binding"/>
    <property type="evidence" value="ECO:0007669"/>
    <property type="project" value="InterPro"/>
</dbReference>